<dbReference type="EMBL" id="MT740307">
    <property type="protein sequence ID" value="QNR53909.1"/>
    <property type="molecule type" value="Genomic_DNA"/>
</dbReference>
<keyword evidence="2" id="KW-0378">Hydrolase</keyword>
<dbReference type="CDD" id="cd00085">
    <property type="entry name" value="HNHc"/>
    <property type="match status" value="1"/>
</dbReference>
<evidence type="ECO:0000313" key="2">
    <source>
        <dbReference type="EMBL" id="QNR53909.1"/>
    </source>
</evidence>
<dbReference type="InterPro" id="IPR003615">
    <property type="entry name" value="HNH_nuc"/>
</dbReference>
<keyword evidence="2" id="KW-0540">Nuclease</keyword>
<feature type="compositionally biased region" description="Basic and acidic residues" evidence="1">
    <location>
        <begin position="171"/>
        <end position="186"/>
    </location>
</feature>
<feature type="region of interest" description="Disordered" evidence="1">
    <location>
        <begin position="162"/>
        <end position="186"/>
    </location>
</feature>
<keyword evidence="2" id="KW-0255">Endonuclease</keyword>
<reference evidence="2 3" key="1">
    <citation type="submission" date="2020-07" db="EMBL/GenBank/DDBJ databases">
        <authorList>
            <person name="Martino G."/>
            <person name="Holtappels D."/>
            <person name="Wagemans J."/>
            <person name="Lavigne R."/>
            <person name="Turina M."/>
            <person name="Ciuffo M."/>
        </authorList>
    </citation>
    <scope>NUCLEOTIDE SEQUENCE [LARGE SCALE GENOMIC DNA]</scope>
</reference>
<name>A0A7H0XFW9_9CAUD</name>
<dbReference type="GO" id="GO:0004519">
    <property type="term" value="F:endonuclease activity"/>
    <property type="evidence" value="ECO:0007669"/>
    <property type="project" value="UniProtKB-KW"/>
</dbReference>
<sequence length="186" mass="21679">MAMSELIRPWELYPHFWKTESAFLSFIRGGIRRHLWAKNPVKLEFIKEARKMITNPNVKLRKGRPKVWGGVCEMCNKEHILKNMEVDHKTGEFTLRQVTDIQKFVEGIVFVQKEDLAFLCKPCHKGKTYSERYEVSLEDAIIEKQAIAIMKGDEKAWLRSQGLTPASNAPKRREQITKHLKGELND</sequence>
<proteinExistence type="predicted"/>
<accession>A0A7H0XFW9</accession>
<keyword evidence="3" id="KW-1185">Reference proteome</keyword>
<protein>
    <submittedName>
        <fullName evidence="2">Putative HNH endonuclease</fullName>
    </submittedName>
</protein>
<dbReference type="Proteomes" id="UP000516415">
    <property type="component" value="Segment"/>
</dbReference>
<evidence type="ECO:0000256" key="1">
    <source>
        <dbReference type="SAM" id="MobiDB-lite"/>
    </source>
</evidence>
<gene>
    <name evidence="2" type="ORF">phiK7A1_121</name>
</gene>
<evidence type="ECO:0000313" key="3">
    <source>
        <dbReference type="Proteomes" id="UP000516415"/>
    </source>
</evidence>
<organism evidence="2 3">
    <name type="scientific">Pseudomonas phage phiK7A1</name>
    <dbReference type="NCBI Taxonomy" id="2759194"/>
    <lineage>
        <taxon>Viruses</taxon>
        <taxon>Duplodnaviria</taxon>
        <taxon>Heunggongvirae</taxon>
        <taxon>Uroviricota</taxon>
        <taxon>Caudoviricetes</taxon>
        <taxon>Vandenendeviridae</taxon>
        <taxon>Gorskivirinae</taxon>
        <taxon>Torinovirus</taxon>
        <taxon>Torinovirus K7A1</taxon>
    </lineage>
</organism>